<proteinExistence type="predicted"/>
<dbReference type="SUPFAM" id="SSF51905">
    <property type="entry name" value="FAD/NAD(P)-binding domain"/>
    <property type="match status" value="1"/>
</dbReference>
<keyword evidence="4" id="KW-0560">Oxidoreductase</keyword>
<evidence type="ECO:0000256" key="5">
    <source>
        <dbReference type="SAM" id="SignalP"/>
    </source>
</evidence>
<feature type="chain" id="PRO_5023067360" evidence="5">
    <location>
        <begin position="26"/>
        <end position="516"/>
    </location>
</feature>
<dbReference type="PANTHER" id="PTHR43400">
    <property type="entry name" value="FUMARATE REDUCTASE"/>
    <property type="match status" value="1"/>
</dbReference>
<dbReference type="AlphaFoldDB" id="A0A5A9XNW8"/>
<name>A0A5A9XNW8_9BACT</name>
<keyword evidence="8" id="KW-1185">Reference proteome</keyword>
<dbReference type="EMBL" id="SRSD01000002">
    <property type="protein sequence ID" value="KAA0894293.1"/>
    <property type="molecule type" value="Genomic_DNA"/>
</dbReference>
<dbReference type="InterPro" id="IPR003953">
    <property type="entry name" value="FAD-dep_OxRdtase_2_FAD-bd"/>
</dbReference>
<evidence type="ECO:0000256" key="3">
    <source>
        <dbReference type="ARBA" id="ARBA00022827"/>
    </source>
</evidence>
<protein>
    <submittedName>
        <fullName evidence="7">FAD-dependent oxidoreductase</fullName>
    </submittedName>
</protein>
<dbReference type="InterPro" id="IPR050315">
    <property type="entry name" value="FAD-oxidoreductase_2"/>
</dbReference>
<dbReference type="Gene3D" id="3.90.700.10">
    <property type="entry name" value="Succinate dehydrogenase/fumarate reductase flavoprotein, catalytic domain"/>
    <property type="match status" value="1"/>
</dbReference>
<dbReference type="Gene3D" id="3.50.50.60">
    <property type="entry name" value="FAD/NAD(P)-binding domain"/>
    <property type="match status" value="1"/>
</dbReference>
<gene>
    <name evidence="7" type="ORF">ET418_04900</name>
</gene>
<dbReference type="PRINTS" id="PR00411">
    <property type="entry name" value="PNDRDTASEI"/>
</dbReference>
<evidence type="ECO:0000313" key="7">
    <source>
        <dbReference type="EMBL" id="KAA0894293.1"/>
    </source>
</evidence>
<keyword evidence="5" id="KW-0732">Signal</keyword>
<dbReference type="PANTHER" id="PTHR43400:SF7">
    <property type="entry name" value="FAD-DEPENDENT OXIDOREDUCTASE 2 FAD BINDING DOMAIN-CONTAINING PROTEIN"/>
    <property type="match status" value="1"/>
</dbReference>
<dbReference type="OrthoDB" id="9806724at2"/>
<sequence length="516" mass="55420">MKSRSVLRGLLVAVALLTAGTVCSAADKAAVTDYDVVVVGGGGSGACAALAAAQSGAKVLVVEKERILSGSSALTKGMMGINTSLQRQHNMKITPMEVFKQMESYTHLLFNARLARTAVEHSGETIEWLMANGVKLWLPVEPQQFAHDAVKPIIYHMWDGHQGMAALTQAIEKAGGTIMYRTEATKLTMNPDGSVGGVQVRSLDGAVTTINAKAVIIATGGFMGNDEMMKKAGIVGHPMGWLANDGVGMKMAWEAGAAKYKENVTEYHGQGIVTKGNNKESILMTKLEPFIHIPILWVDKTGQRYYNEDYVYDNALVSHALVSIGGQGFVVFDQATVDKFKKAKTGMTDSFANIRNIAGKQSGPIPQLDQYLEAGVKEGVVHKGRTLEELAANAGFQKEPFLKQIGDYNGYVKKGDDEQFGKAKEHLMYTVAKGPFYALEVMTYNLTTIGGIKVNEHLEAVDENANPVKGLYAVGNVAGGLYSDSYMTVEGLTMGFATISGRLAGLNSAAYVKARK</sequence>
<evidence type="ECO:0000256" key="1">
    <source>
        <dbReference type="ARBA" id="ARBA00001974"/>
    </source>
</evidence>
<evidence type="ECO:0000259" key="6">
    <source>
        <dbReference type="Pfam" id="PF00890"/>
    </source>
</evidence>
<feature type="signal peptide" evidence="5">
    <location>
        <begin position="1"/>
        <end position="25"/>
    </location>
</feature>
<keyword evidence="3" id="KW-0274">FAD</keyword>
<comment type="caution">
    <text evidence="7">The sequence shown here is derived from an EMBL/GenBank/DDBJ whole genome shotgun (WGS) entry which is preliminary data.</text>
</comment>
<dbReference type="InterPro" id="IPR036188">
    <property type="entry name" value="FAD/NAD-bd_sf"/>
</dbReference>
<dbReference type="InterPro" id="IPR027477">
    <property type="entry name" value="Succ_DH/fumarate_Rdtase_cat_sf"/>
</dbReference>
<comment type="cofactor">
    <cofactor evidence="1">
        <name>FAD</name>
        <dbReference type="ChEBI" id="CHEBI:57692"/>
    </cofactor>
</comment>
<accession>A0A5A9XNW8</accession>
<keyword evidence="2" id="KW-0285">Flavoprotein</keyword>
<dbReference type="Proteomes" id="UP000324298">
    <property type="component" value="Unassembled WGS sequence"/>
</dbReference>
<evidence type="ECO:0000313" key="8">
    <source>
        <dbReference type="Proteomes" id="UP000324298"/>
    </source>
</evidence>
<evidence type="ECO:0000256" key="4">
    <source>
        <dbReference type="ARBA" id="ARBA00023002"/>
    </source>
</evidence>
<dbReference type="SUPFAM" id="SSF56425">
    <property type="entry name" value="Succinate dehydrogenase/fumarate reductase flavoprotein, catalytic domain"/>
    <property type="match status" value="1"/>
</dbReference>
<dbReference type="GO" id="GO:0016491">
    <property type="term" value="F:oxidoreductase activity"/>
    <property type="evidence" value="ECO:0007669"/>
    <property type="project" value="UniProtKB-KW"/>
</dbReference>
<dbReference type="RefSeq" id="WP_149306450.1">
    <property type="nucleotide sequence ID" value="NZ_SRSD01000002.1"/>
</dbReference>
<reference evidence="7 8" key="1">
    <citation type="submission" date="2019-04" db="EMBL/GenBank/DDBJ databases">
        <title>Geobacter ruber sp. nov., ferric-reducing bacteria isolated from paddy soil.</title>
        <authorList>
            <person name="Xu Z."/>
            <person name="Masuda Y."/>
            <person name="Itoh H."/>
            <person name="Senoo K."/>
        </authorList>
    </citation>
    <scope>NUCLEOTIDE SEQUENCE [LARGE SCALE GENOMIC DNA]</scope>
    <source>
        <strain evidence="7 8">Red88</strain>
    </source>
</reference>
<evidence type="ECO:0000256" key="2">
    <source>
        <dbReference type="ARBA" id="ARBA00022630"/>
    </source>
</evidence>
<organism evidence="7 8">
    <name type="scientific">Oryzomonas rubra</name>
    <dbReference type="NCBI Taxonomy" id="2509454"/>
    <lineage>
        <taxon>Bacteria</taxon>
        <taxon>Pseudomonadati</taxon>
        <taxon>Thermodesulfobacteriota</taxon>
        <taxon>Desulfuromonadia</taxon>
        <taxon>Geobacterales</taxon>
        <taxon>Geobacteraceae</taxon>
        <taxon>Oryzomonas</taxon>
    </lineage>
</organism>
<feature type="domain" description="FAD-dependent oxidoreductase 2 FAD-binding" evidence="6">
    <location>
        <begin position="35"/>
        <end position="482"/>
    </location>
</feature>
<dbReference type="Pfam" id="PF00890">
    <property type="entry name" value="FAD_binding_2"/>
    <property type="match status" value="1"/>
</dbReference>